<accession>A0A1W0WKS9</accession>
<evidence type="ECO:0000313" key="5">
    <source>
        <dbReference type="Proteomes" id="UP000192578"/>
    </source>
</evidence>
<dbReference type="PANTHER" id="PTHR47385">
    <property type="entry name" value="CALPONIN"/>
    <property type="match status" value="1"/>
</dbReference>
<comment type="caution">
    <text evidence="4">The sequence shown here is derived from an EMBL/GenBank/DDBJ whole genome shotgun (WGS) entry which is preliminary data.</text>
</comment>
<dbReference type="PROSITE" id="PS50021">
    <property type="entry name" value="CH"/>
    <property type="match status" value="1"/>
</dbReference>
<organism evidence="4 5">
    <name type="scientific">Hypsibius exemplaris</name>
    <name type="common">Freshwater tardigrade</name>
    <dbReference type="NCBI Taxonomy" id="2072580"/>
    <lineage>
        <taxon>Eukaryota</taxon>
        <taxon>Metazoa</taxon>
        <taxon>Ecdysozoa</taxon>
        <taxon>Tardigrada</taxon>
        <taxon>Eutardigrada</taxon>
        <taxon>Parachela</taxon>
        <taxon>Hypsibioidea</taxon>
        <taxon>Hypsibiidae</taxon>
        <taxon>Hypsibius</taxon>
    </lineage>
</organism>
<evidence type="ECO:0000313" key="4">
    <source>
        <dbReference type="EMBL" id="OQV15821.1"/>
    </source>
</evidence>
<dbReference type="InterPro" id="IPR000557">
    <property type="entry name" value="Calponin_repeat"/>
</dbReference>
<dbReference type="EMBL" id="MTYJ01000082">
    <property type="protein sequence ID" value="OQV15821.1"/>
    <property type="molecule type" value="Genomic_DNA"/>
</dbReference>
<dbReference type="Gene3D" id="1.10.418.10">
    <property type="entry name" value="Calponin-like domain"/>
    <property type="match status" value="1"/>
</dbReference>
<dbReference type="GO" id="GO:0051015">
    <property type="term" value="F:actin filament binding"/>
    <property type="evidence" value="ECO:0007669"/>
    <property type="project" value="TreeGrafter"/>
</dbReference>
<dbReference type="InterPro" id="IPR050606">
    <property type="entry name" value="Calponin-like"/>
</dbReference>
<dbReference type="InterPro" id="IPR001715">
    <property type="entry name" value="CH_dom"/>
</dbReference>
<dbReference type="InterPro" id="IPR003096">
    <property type="entry name" value="SM22_calponin"/>
</dbReference>
<dbReference type="FunFam" id="1.10.418.10:FF:000075">
    <property type="entry name" value="Transgelin"/>
    <property type="match status" value="1"/>
</dbReference>
<reference evidence="5" key="1">
    <citation type="submission" date="2017-01" db="EMBL/GenBank/DDBJ databases">
        <title>Comparative genomics of anhydrobiosis in the tardigrade Hypsibius dujardini.</title>
        <authorList>
            <person name="Yoshida Y."/>
            <person name="Koutsovoulos G."/>
            <person name="Laetsch D."/>
            <person name="Stevens L."/>
            <person name="Kumar S."/>
            <person name="Horikawa D."/>
            <person name="Ishino K."/>
            <person name="Komine S."/>
            <person name="Tomita M."/>
            <person name="Blaxter M."/>
            <person name="Arakawa K."/>
        </authorList>
    </citation>
    <scope>NUCLEOTIDE SEQUENCE [LARGE SCALE GENOMIC DNA]</scope>
    <source>
        <strain evidence="5">Z151</strain>
    </source>
</reference>
<dbReference type="Proteomes" id="UP000192578">
    <property type="component" value="Unassembled WGS sequence"/>
</dbReference>
<dbReference type="PANTHER" id="PTHR47385:SF14">
    <property type="entry name" value="TRANSGELIN"/>
    <property type="match status" value="1"/>
</dbReference>
<dbReference type="Pfam" id="PF00402">
    <property type="entry name" value="Calponin"/>
    <property type="match status" value="1"/>
</dbReference>
<comment type="similarity">
    <text evidence="1 2">Belongs to the calponin family.</text>
</comment>
<dbReference type="OrthoDB" id="21595at2759"/>
<protein>
    <recommendedName>
        <fullName evidence="2">Transgelin</fullName>
    </recommendedName>
</protein>
<evidence type="ECO:0000256" key="1">
    <source>
        <dbReference type="ARBA" id="ARBA00009631"/>
    </source>
</evidence>
<gene>
    <name evidence="4" type="ORF">BV898_10073</name>
</gene>
<dbReference type="PROSITE" id="PS51122">
    <property type="entry name" value="CALPONIN_2"/>
    <property type="match status" value="1"/>
</dbReference>
<dbReference type="Pfam" id="PF00307">
    <property type="entry name" value="CH"/>
    <property type="match status" value="1"/>
</dbReference>
<keyword evidence="5" id="KW-1185">Reference proteome</keyword>
<dbReference type="AlphaFoldDB" id="A0A1W0WKS9"/>
<evidence type="ECO:0000259" key="3">
    <source>
        <dbReference type="PROSITE" id="PS50021"/>
    </source>
</evidence>
<dbReference type="InterPro" id="IPR036872">
    <property type="entry name" value="CH_dom_sf"/>
</dbReference>
<evidence type="ECO:0000256" key="2">
    <source>
        <dbReference type="RuleBase" id="RU361224"/>
    </source>
</evidence>
<sequence>MTAAFGRATKSGMAAEAHNKLQRKYDEGRAEEVSQWINSVLGENLVIASGKAEDFFESLKDGVVLCRLANELQPGSIKKIETSKMAFKCMENINNFCRAANQMGVPTTELFQSVDLWERQNLNAVVICLESLGRKAGKYGKLSIGPKESDKNVRNFTDEQMRASDGMISLQYGSNKGASQTGINFGNSRHM</sequence>
<name>A0A1W0WKS9_HYPEX</name>
<proteinExistence type="inferred from homology"/>
<dbReference type="PROSITE" id="PS01052">
    <property type="entry name" value="CALPONIN_1"/>
    <property type="match status" value="1"/>
</dbReference>
<feature type="domain" description="Calponin-homology (CH)" evidence="3">
    <location>
        <begin position="27"/>
        <end position="137"/>
    </location>
</feature>
<dbReference type="GO" id="GO:0007015">
    <property type="term" value="P:actin filament organization"/>
    <property type="evidence" value="ECO:0007669"/>
    <property type="project" value="TreeGrafter"/>
</dbReference>
<dbReference type="PRINTS" id="PR00888">
    <property type="entry name" value="SM22CALPONIN"/>
</dbReference>
<dbReference type="GO" id="GO:0015629">
    <property type="term" value="C:actin cytoskeleton"/>
    <property type="evidence" value="ECO:0007669"/>
    <property type="project" value="TreeGrafter"/>
</dbReference>
<dbReference type="SMART" id="SM00033">
    <property type="entry name" value="CH"/>
    <property type="match status" value="1"/>
</dbReference>
<dbReference type="SUPFAM" id="SSF47576">
    <property type="entry name" value="Calponin-homology domain, CH-domain"/>
    <property type="match status" value="1"/>
</dbReference>